<feature type="transmembrane region" description="Helical" evidence="1">
    <location>
        <begin position="43"/>
        <end position="60"/>
    </location>
</feature>
<keyword evidence="1" id="KW-0472">Membrane</keyword>
<keyword evidence="1" id="KW-0812">Transmembrane</keyword>
<sequence length="70" mass="7616">FYSVCVSVAQRTGFVWHQAPLLYRITRIGDYVSPVPPHWYDSPVIFAVGAVIAGLVGILIRKTLSPATSG</sequence>
<comment type="caution">
    <text evidence="2">The sequence shown here is derived from an EMBL/GenBank/DDBJ whole genome shotgun (WGS) entry which is preliminary data.</text>
</comment>
<evidence type="ECO:0000313" key="2">
    <source>
        <dbReference type="EMBL" id="KKL77743.1"/>
    </source>
</evidence>
<accession>A0A0F9EUI9</accession>
<dbReference type="AlphaFoldDB" id="A0A0F9EUI9"/>
<name>A0A0F9EUI9_9ZZZZ</name>
<reference evidence="2" key="1">
    <citation type="journal article" date="2015" name="Nature">
        <title>Complex archaea that bridge the gap between prokaryotes and eukaryotes.</title>
        <authorList>
            <person name="Spang A."/>
            <person name="Saw J.H."/>
            <person name="Jorgensen S.L."/>
            <person name="Zaremba-Niedzwiedzka K."/>
            <person name="Martijn J."/>
            <person name="Lind A.E."/>
            <person name="van Eijk R."/>
            <person name="Schleper C."/>
            <person name="Guy L."/>
            <person name="Ettema T.J."/>
        </authorList>
    </citation>
    <scope>NUCLEOTIDE SEQUENCE</scope>
</reference>
<keyword evidence="1" id="KW-1133">Transmembrane helix</keyword>
<dbReference type="EMBL" id="LAZR01023661">
    <property type="protein sequence ID" value="KKL77743.1"/>
    <property type="molecule type" value="Genomic_DNA"/>
</dbReference>
<evidence type="ECO:0000256" key="1">
    <source>
        <dbReference type="SAM" id="Phobius"/>
    </source>
</evidence>
<protein>
    <submittedName>
        <fullName evidence="2">Uncharacterized protein</fullName>
    </submittedName>
</protein>
<gene>
    <name evidence="2" type="ORF">LCGC14_2031810</name>
</gene>
<feature type="non-terminal residue" evidence="2">
    <location>
        <position position="1"/>
    </location>
</feature>
<proteinExistence type="predicted"/>
<organism evidence="2">
    <name type="scientific">marine sediment metagenome</name>
    <dbReference type="NCBI Taxonomy" id="412755"/>
    <lineage>
        <taxon>unclassified sequences</taxon>
        <taxon>metagenomes</taxon>
        <taxon>ecological metagenomes</taxon>
    </lineage>
</organism>